<dbReference type="AlphaFoldDB" id="A0AAV9UKK2"/>
<feature type="compositionally biased region" description="Polar residues" evidence="1">
    <location>
        <begin position="1"/>
        <end position="16"/>
    </location>
</feature>
<accession>A0AAV9UKK2</accession>
<feature type="region of interest" description="Disordered" evidence="1">
    <location>
        <begin position="1"/>
        <end position="20"/>
    </location>
</feature>
<dbReference type="EMBL" id="JAVHNQ010000007">
    <property type="protein sequence ID" value="KAK6341415.1"/>
    <property type="molecule type" value="Genomic_DNA"/>
</dbReference>
<protein>
    <submittedName>
        <fullName evidence="2">Uncharacterized protein</fullName>
    </submittedName>
</protein>
<comment type="caution">
    <text evidence="2">The sequence shown here is derived from an EMBL/GenBank/DDBJ whole genome shotgun (WGS) entry which is preliminary data.</text>
</comment>
<feature type="compositionally biased region" description="Polar residues" evidence="1">
    <location>
        <begin position="33"/>
        <end position="58"/>
    </location>
</feature>
<dbReference type="Proteomes" id="UP001375240">
    <property type="component" value="Unassembled WGS sequence"/>
</dbReference>
<name>A0AAV9UKK2_9PEZI</name>
<feature type="compositionally biased region" description="Basic and acidic residues" evidence="1">
    <location>
        <begin position="60"/>
        <end position="77"/>
    </location>
</feature>
<keyword evidence="3" id="KW-1185">Reference proteome</keyword>
<gene>
    <name evidence="2" type="ORF">TWF696_008491</name>
</gene>
<sequence>MQQSHYPEIQPTVSLGSQGGAITSRFAEKVRGTQGQATICSFMPSQPKAQAATPTQGGKTVDKDGFETVSRKPRAEPSARAQPLKKGRGKNGRTRRGGARRRQDGSSLNGGGNARPAAKPANEEGEKSTPQPATYVAPRRVPGLTYAAVVGKAAGRASPPPSSLIKGLEAARLPTNLPALTIKSALPSTTTTATVAIPAAGTTAIKKAAAAKKGTSTIDRHRSVAMADTKVPGADLAQTFNRLVTQSQTVMATADIDTVCQAWLHSQQESLAAQMQQQCDDAARAIAAGDILGIPAWALHENEVLVLTTDKIPEILFPITDVVCGRYEEWLEGIGIRAYEVAYDELEFSHRILVFPRRNYDVMRAGDRA</sequence>
<reference evidence="2 3" key="1">
    <citation type="submission" date="2019-10" db="EMBL/GenBank/DDBJ databases">
        <authorList>
            <person name="Palmer J.M."/>
        </authorList>
    </citation>
    <scope>NUCLEOTIDE SEQUENCE [LARGE SCALE GENOMIC DNA]</scope>
    <source>
        <strain evidence="2 3">TWF696</strain>
    </source>
</reference>
<evidence type="ECO:0000313" key="2">
    <source>
        <dbReference type="EMBL" id="KAK6341415.1"/>
    </source>
</evidence>
<evidence type="ECO:0000256" key="1">
    <source>
        <dbReference type="SAM" id="MobiDB-lite"/>
    </source>
</evidence>
<proteinExistence type="predicted"/>
<evidence type="ECO:0000313" key="3">
    <source>
        <dbReference type="Proteomes" id="UP001375240"/>
    </source>
</evidence>
<feature type="compositionally biased region" description="Basic residues" evidence="1">
    <location>
        <begin position="83"/>
        <end position="100"/>
    </location>
</feature>
<organism evidence="2 3">
    <name type="scientific">Orbilia brochopaga</name>
    <dbReference type="NCBI Taxonomy" id="3140254"/>
    <lineage>
        <taxon>Eukaryota</taxon>
        <taxon>Fungi</taxon>
        <taxon>Dikarya</taxon>
        <taxon>Ascomycota</taxon>
        <taxon>Pezizomycotina</taxon>
        <taxon>Orbiliomycetes</taxon>
        <taxon>Orbiliales</taxon>
        <taxon>Orbiliaceae</taxon>
        <taxon>Orbilia</taxon>
    </lineage>
</organism>
<feature type="region of interest" description="Disordered" evidence="1">
    <location>
        <begin position="32"/>
        <end position="138"/>
    </location>
</feature>